<evidence type="ECO:0000313" key="2">
    <source>
        <dbReference type="Proteomes" id="UP001341281"/>
    </source>
</evidence>
<keyword evidence="2" id="KW-1185">Reference proteome</keyword>
<evidence type="ECO:0000313" key="1">
    <source>
        <dbReference type="EMBL" id="WVZ58340.1"/>
    </source>
</evidence>
<sequence>MDTAIAACARHTAVRKDEQLGALRHATSRSGGEPGHRLDDELLWFRIDDASPPGQAVRYLDGELFMASAEPR</sequence>
<proteinExistence type="predicted"/>
<name>A0AAQ3SQ21_PASNO</name>
<gene>
    <name evidence="1" type="ORF">U9M48_008619</name>
</gene>
<reference evidence="1 2" key="1">
    <citation type="submission" date="2024-02" db="EMBL/GenBank/DDBJ databases">
        <title>High-quality chromosome-scale genome assembly of Pensacola bahiagrass (Paspalum notatum Flugge var. saurae).</title>
        <authorList>
            <person name="Vega J.M."/>
            <person name="Podio M."/>
            <person name="Orjuela J."/>
            <person name="Siena L.A."/>
            <person name="Pessino S.C."/>
            <person name="Combes M.C."/>
            <person name="Mariac C."/>
            <person name="Albertini E."/>
            <person name="Pupilli F."/>
            <person name="Ortiz J.P.A."/>
            <person name="Leblanc O."/>
        </authorList>
    </citation>
    <scope>NUCLEOTIDE SEQUENCE [LARGE SCALE GENOMIC DNA]</scope>
    <source>
        <strain evidence="1">R1</strain>
        <tissue evidence="1">Leaf</tissue>
    </source>
</reference>
<dbReference type="EMBL" id="CP144746">
    <property type="protein sequence ID" value="WVZ58340.1"/>
    <property type="molecule type" value="Genomic_DNA"/>
</dbReference>
<accession>A0AAQ3SQ21</accession>
<protein>
    <submittedName>
        <fullName evidence="1">Uncharacterized protein</fullName>
    </submittedName>
</protein>
<organism evidence="1 2">
    <name type="scientific">Paspalum notatum var. saurae</name>
    <dbReference type="NCBI Taxonomy" id="547442"/>
    <lineage>
        <taxon>Eukaryota</taxon>
        <taxon>Viridiplantae</taxon>
        <taxon>Streptophyta</taxon>
        <taxon>Embryophyta</taxon>
        <taxon>Tracheophyta</taxon>
        <taxon>Spermatophyta</taxon>
        <taxon>Magnoliopsida</taxon>
        <taxon>Liliopsida</taxon>
        <taxon>Poales</taxon>
        <taxon>Poaceae</taxon>
        <taxon>PACMAD clade</taxon>
        <taxon>Panicoideae</taxon>
        <taxon>Andropogonodae</taxon>
        <taxon>Paspaleae</taxon>
        <taxon>Paspalinae</taxon>
        <taxon>Paspalum</taxon>
    </lineage>
</organism>
<dbReference type="Proteomes" id="UP001341281">
    <property type="component" value="Chromosome 02"/>
</dbReference>
<dbReference type="AlphaFoldDB" id="A0AAQ3SQ21"/>